<feature type="chain" id="PRO_5005466831" description="Type IV fimbrial biogenesis protein PilY1" evidence="2">
    <location>
        <begin position="25"/>
        <end position="392"/>
    </location>
</feature>
<evidence type="ECO:0000313" key="4">
    <source>
        <dbReference type="Proteomes" id="UP000064967"/>
    </source>
</evidence>
<dbReference type="Proteomes" id="UP000064967">
    <property type="component" value="Chromosome"/>
</dbReference>
<dbReference type="AlphaFoldDB" id="A0A0K1Q402"/>
<dbReference type="KEGG" id="llu:AKJ09_07122"/>
<accession>A0A0K1Q402</accession>
<evidence type="ECO:0000256" key="2">
    <source>
        <dbReference type="SAM" id="SignalP"/>
    </source>
</evidence>
<organism evidence="3 4">
    <name type="scientific">Labilithrix luteola</name>
    <dbReference type="NCBI Taxonomy" id="1391654"/>
    <lineage>
        <taxon>Bacteria</taxon>
        <taxon>Pseudomonadati</taxon>
        <taxon>Myxococcota</taxon>
        <taxon>Polyangia</taxon>
        <taxon>Polyangiales</taxon>
        <taxon>Labilitrichaceae</taxon>
        <taxon>Labilithrix</taxon>
    </lineage>
</organism>
<feature type="region of interest" description="Disordered" evidence="1">
    <location>
        <begin position="27"/>
        <end position="46"/>
    </location>
</feature>
<protein>
    <recommendedName>
        <fullName evidence="5">Type IV fimbrial biogenesis protein PilY1</fullName>
    </recommendedName>
</protein>
<dbReference type="EMBL" id="CP012333">
    <property type="protein sequence ID" value="AKV00459.1"/>
    <property type="molecule type" value="Genomic_DNA"/>
</dbReference>
<dbReference type="STRING" id="1391654.AKJ09_07122"/>
<proteinExistence type="predicted"/>
<dbReference type="RefSeq" id="WP_146651744.1">
    <property type="nucleotide sequence ID" value="NZ_CP012333.1"/>
</dbReference>
<evidence type="ECO:0000313" key="3">
    <source>
        <dbReference type="EMBL" id="AKV00459.1"/>
    </source>
</evidence>
<reference evidence="3 4" key="1">
    <citation type="submission" date="2015-08" db="EMBL/GenBank/DDBJ databases">
        <authorList>
            <person name="Babu N.S."/>
            <person name="Beckwith C.J."/>
            <person name="Beseler K.G."/>
            <person name="Brison A."/>
            <person name="Carone J.V."/>
            <person name="Caskin T.P."/>
            <person name="Diamond M."/>
            <person name="Durham M.E."/>
            <person name="Foxe J.M."/>
            <person name="Go M."/>
            <person name="Henderson B.A."/>
            <person name="Jones I.B."/>
            <person name="McGettigan J.A."/>
            <person name="Micheletti S.J."/>
            <person name="Nasrallah M.E."/>
            <person name="Ortiz D."/>
            <person name="Piller C.R."/>
            <person name="Privatt S.R."/>
            <person name="Schneider S.L."/>
            <person name="Sharp S."/>
            <person name="Smith T.C."/>
            <person name="Stanton J.D."/>
            <person name="Ullery H.E."/>
            <person name="Wilson R.J."/>
            <person name="Serrano M.G."/>
            <person name="Buck G."/>
            <person name="Lee V."/>
            <person name="Wang Y."/>
            <person name="Carvalho R."/>
            <person name="Voegtly L."/>
            <person name="Shi R."/>
            <person name="Duckworth R."/>
            <person name="Johnson A."/>
            <person name="Loviza R."/>
            <person name="Walstead R."/>
            <person name="Shah Z."/>
            <person name="Kiflezghi M."/>
            <person name="Wade K."/>
            <person name="Ball S.L."/>
            <person name="Bradley K.W."/>
            <person name="Asai D.J."/>
            <person name="Bowman C.A."/>
            <person name="Russell D.A."/>
            <person name="Pope W.H."/>
            <person name="Jacobs-Sera D."/>
            <person name="Hendrix R.W."/>
            <person name="Hatfull G.F."/>
        </authorList>
    </citation>
    <scope>NUCLEOTIDE SEQUENCE [LARGE SCALE GENOMIC DNA]</scope>
    <source>
        <strain evidence="3 4">DSM 27648</strain>
    </source>
</reference>
<keyword evidence="2" id="KW-0732">Signal</keyword>
<evidence type="ECO:0008006" key="5">
    <source>
        <dbReference type="Google" id="ProtNLM"/>
    </source>
</evidence>
<dbReference type="OrthoDB" id="8093255at2"/>
<gene>
    <name evidence="3" type="ORF">AKJ09_07122</name>
</gene>
<keyword evidence="4" id="KW-1185">Reference proteome</keyword>
<evidence type="ECO:0000256" key="1">
    <source>
        <dbReference type="SAM" id="MobiDB-lite"/>
    </source>
</evidence>
<feature type="signal peptide" evidence="2">
    <location>
        <begin position="1"/>
        <end position="24"/>
    </location>
</feature>
<sequence>MKKSHRTALPLMALSSLLGIWACASTGDDSPSPKDPESIVPMPDAASEAAVEDAATDQDASPKPCKGGSDCTAYPNDCSNTTLCAANVSFDSSARLTSMWASSDSDIWGAGTMGVVLHYDGSAWKALPTGSLVTVHAISGTAANDVWFASTDRTMLHTRGVDASGKATFEIYDASSSGDNHIMQSMWGSPQQGIYALIDNHYGANGLILHSTGWQTGVGPSWTFDLAPTWMDPPGPYGGRSLVGFGTDDVWSGWLGGRLYRRVAGKWRELNSTTTESLNGMWGTSGDDLWLAGTNGAIRHWDGKVMSTVEVEPVLRDRALYAVAGTTGTDVWFVGDEALVLHWDGQKLSRIPVGGLKGRRPALRGVWVSPTSDHVWIVGDGIVLEGKKGALQ</sequence>
<name>A0A0K1Q402_9BACT</name>